<comment type="caution">
    <text evidence="3">The sequence shown here is derived from an EMBL/GenBank/DDBJ whole genome shotgun (WGS) entry which is preliminary data.</text>
</comment>
<reference evidence="3 4" key="1">
    <citation type="submission" date="2018-08" db="EMBL/GenBank/DDBJ databases">
        <title>Draft genome of the lignicolous fungus Coniochaeta pulveracea.</title>
        <authorList>
            <person name="Borstlap C.J."/>
            <person name="De Witt R.N."/>
            <person name="Botha A."/>
            <person name="Volschenk H."/>
        </authorList>
    </citation>
    <scope>NUCLEOTIDE SEQUENCE [LARGE SCALE GENOMIC DNA]</scope>
    <source>
        <strain evidence="3 4">CAB683</strain>
    </source>
</reference>
<dbReference type="EMBL" id="QVQW01000107">
    <property type="protein sequence ID" value="RKU40390.1"/>
    <property type="molecule type" value="Genomic_DNA"/>
</dbReference>
<proteinExistence type="predicted"/>
<evidence type="ECO:0000313" key="3">
    <source>
        <dbReference type="EMBL" id="RKU40390.1"/>
    </source>
</evidence>
<feature type="domain" description="Borealin N-terminal" evidence="2">
    <location>
        <begin position="81"/>
        <end position="137"/>
    </location>
</feature>
<protein>
    <recommendedName>
        <fullName evidence="2">Borealin N-terminal domain-containing protein</fullName>
    </recommendedName>
</protein>
<feature type="compositionally biased region" description="Low complexity" evidence="1">
    <location>
        <begin position="361"/>
        <end position="375"/>
    </location>
</feature>
<feature type="compositionally biased region" description="Polar residues" evidence="1">
    <location>
        <begin position="1"/>
        <end position="17"/>
    </location>
</feature>
<dbReference type="OrthoDB" id="2392550at2759"/>
<name>A0A420XXX9_9PEZI</name>
<dbReference type="InterPro" id="IPR018851">
    <property type="entry name" value="Borealin_N"/>
</dbReference>
<feature type="compositionally biased region" description="Low complexity" evidence="1">
    <location>
        <begin position="290"/>
        <end position="348"/>
    </location>
</feature>
<feature type="compositionally biased region" description="Polar residues" evidence="1">
    <location>
        <begin position="177"/>
        <end position="186"/>
    </location>
</feature>
<feature type="region of interest" description="Disordered" evidence="1">
    <location>
        <begin position="140"/>
        <end position="376"/>
    </location>
</feature>
<evidence type="ECO:0000259" key="2">
    <source>
        <dbReference type="Pfam" id="PF10444"/>
    </source>
</evidence>
<gene>
    <name evidence="3" type="ORF">DL546_002336</name>
</gene>
<evidence type="ECO:0000313" key="4">
    <source>
        <dbReference type="Proteomes" id="UP000275385"/>
    </source>
</evidence>
<feature type="compositionally biased region" description="Polar residues" evidence="1">
    <location>
        <begin position="145"/>
        <end position="155"/>
    </location>
</feature>
<dbReference type="Proteomes" id="UP000275385">
    <property type="component" value="Unassembled WGS sequence"/>
</dbReference>
<organism evidence="3 4">
    <name type="scientific">Coniochaeta pulveracea</name>
    <dbReference type="NCBI Taxonomy" id="177199"/>
    <lineage>
        <taxon>Eukaryota</taxon>
        <taxon>Fungi</taxon>
        <taxon>Dikarya</taxon>
        <taxon>Ascomycota</taxon>
        <taxon>Pezizomycotina</taxon>
        <taxon>Sordariomycetes</taxon>
        <taxon>Sordariomycetidae</taxon>
        <taxon>Coniochaetales</taxon>
        <taxon>Coniochaetaceae</taxon>
        <taxon>Coniochaeta</taxon>
    </lineage>
</organism>
<evidence type="ECO:0000256" key="1">
    <source>
        <dbReference type="SAM" id="MobiDB-lite"/>
    </source>
</evidence>
<dbReference type="AlphaFoldDB" id="A0A420XXX9"/>
<sequence length="415" mass="44348">MLNHYTQTHSYNHQISVNMPAPRGKKRKSEQQSTASNSDHLNALQPAAQIVPSAQYVATKTEDGFPESPNKRRKVNITAEQKQGLINNLQIELADRARKLRSQYNAQIRNLRARIEIRVNRIPPALRKVKLGDLIAKRAAESHTQKTASPPSSNVFKPPPVPQKDYPVAPRPPLQSARPTSSNTSMAPPPRVRRSDIITGGDKENEIAQVDSPKRYQRPATANGRPTTANGRPTALPQVLSPTSSNSRLIRPSERMSPTKSFIARPVSPTKSSVISNLVEKARSTTQAASSRKTTTMSSVSTTSSSAAPTTKTTRTKKTATATTAAATSRAGATSRSTRRVSAVSESSDGSTGTVVRKRTTTAAKPDPPTAAAKRSVMGTIRKGVAGAATKKAAAAKAAPPAATGTGRVLRKRNA</sequence>
<keyword evidence="4" id="KW-1185">Reference proteome</keyword>
<feature type="region of interest" description="Disordered" evidence="1">
    <location>
        <begin position="1"/>
        <end position="38"/>
    </location>
</feature>
<feature type="compositionally biased region" description="Basic and acidic residues" evidence="1">
    <location>
        <begin position="193"/>
        <end position="206"/>
    </location>
</feature>
<dbReference type="Pfam" id="PF10444">
    <property type="entry name" value="Nbl1_Borealin_N"/>
    <property type="match status" value="1"/>
</dbReference>
<accession>A0A420XXX9</accession>
<dbReference type="STRING" id="177199.A0A420XXX9"/>